<dbReference type="PANTHER" id="PTHR18841:SF0">
    <property type="entry name" value="VITELLINE MEMBRANE OUTER LAYER 1 HOMOLOG A-RELATED"/>
    <property type="match status" value="1"/>
</dbReference>
<dbReference type="SMART" id="SM00458">
    <property type="entry name" value="RICIN"/>
    <property type="match status" value="2"/>
</dbReference>
<keyword evidence="2" id="KW-1133">Transmembrane helix</keyword>
<dbReference type="EMBL" id="LSYV01000093">
    <property type="protein sequence ID" value="KXZ43367.1"/>
    <property type="molecule type" value="Genomic_DNA"/>
</dbReference>
<dbReference type="Gene3D" id="2.80.10.50">
    <property type="match status" value="2"/>
</dbReference>
<dbReference type="Proteomes" id="UP000075714">
    <property type="component" value="Unassembled WGS sequence"/>
</dbReference>
<dbReference type="InterPro" id="IPR036706">
    <property type="entry name" value="VOMI_sf"/>
</dbReference>
<gene>
    <name evidence="4" type="ORF">GPECTOR_92g590</name>
</gene>
<organism evidence="4 5">
    <name type="scientific">Gonium pectorale</name>
    <name type="common">Green alga</name>
    <dbReference type="NCBI Taxonomy" id="33097"/>
    <lineage>
        <taxon>Eukaryota</taxon>
        <taxon>Viridiplantae</taxon>
        <taxon>Chlorophyta</taxon>
        <taxon>core chlorophytes</taxon>
        <taxon>Chlorophyceae</taxon>
        <taxon>CS clade</taxon>
        <taxon>Chlamydomonadales</taxon>
        <taxon>Volvocaceae</taxon>
        <taxon>Gonium</taxon>
    </lineage>
</organism>
<keyword evidence="2" id="KW-0472">Membrane</keyword>
<evidence type="ECO:0000256" key="2">
    <source>
        <dbReference type="SAM" id="Phobius"/>
    </source>
</evidence>
<evidence type="ECO:0000259" key="3">
    <source>
        <dbReference type="PROSITE" id="PS50222"/>
    </source>
</evidence>
<dbReference type="PANTHER" id="PTHR18841">
    <property type="entry name" value="VITELLINE MEMBRANE OUTER LAYER PROTEIN I-RELATED"/>
    <property type="match status" value="1"/>
</dbReference>
<dbReference type="SMART" id="SM00054">
    <property type="entry name" value="EFh"/>
    <property type="match status" value="1"/>
</dbReference>
<evidence type="ECO:0000256" key="1">
    <source>
        <dbReference type="SAM" id="MobiDB-lite"/>
    </source>
</evidence>
<proteinExistence type="predicted"/>
<dbReference type="GO" id="GO:0005615">
    <property type="term" value="C:extracellular space"/>
    <property type="evidence" value="ECO:0007669"/>
    <property type="project" value="TreeGrafter"/>
</dbReference>
<dbReference type="InterPro" id="IPR002048">
    <property type="entry name" value="EF_hand_dom"/>
</dbReference>
<dbReference type="SUPFAM" id="SSF50370">
    <property type="entry name" value="Ricin B-like lectins"/>
    <property type="match status" value="2"/>
</dbReference>
<comment type="caution">
    <text evidence="4">The sequence shown here is derived from an EMBL/GenBank/DDBJ whole genome shotgun (WGS) entry which is preliminary data.</text>
</comment>
<protein>
    <recommendedName>
        <fullName evidence="3">EF-hand domain-containing protein</fullName>
    </recommendedName>
</protein>
<sequence>MTKSLSVREVMKTIGGGISSKKNVKLMEILEELDRDGSGQIDVAELVSLLEGVANSRRERKYMWFAIVAMFIFGIVLIGAIIGLSYAMMYALKDTEVKGGVMYVKGSDGLSSEIVRTGSAEFVVQNGTFVQRVEPTISGSAASTPAVLRTAAYMGTPQPLTSQVDLESLLELKYLLINGTGNAQLGLVVQGVARVPQQGSVFGTVLHIVTAAGTITLDGTIITFSNSIADIFTAAGFRVSNSRRVLLGAYNVLGFFNTIKDLSASGKPPAEPEPKLPTENFVMKLKIYEPCVTPDQPDTDRCKYTPPSAGGSTTNPTRRTLGAGTEGAPGHSKEYENVDLAGVTLYNGVRYMTHTETTISYNGAIRIAYEFAMYPRWTKIDVKSSSDNLVHTWQETVNTTAPGSTREDPVISAHFCRNFTMSETASVGFNTSSVNTTAPGSTREDPVISAHFCRNFTMSETASVGFNTSSVLNYTYQGVGAVWDDVLARHFQLNVLQATSNGTYEVLTVDYYDTLNTYIPLRFEFNSNEIGSVVVDVVEYRDITNSAPEAADSMFVAPSYDTCPNNPAYPKLSTAFAVRGQVVFADPPAGPDPSYRRHLLDRADQQAAVWKSLDHANGTGEWPQWALDVYGGVHPAERTQAAVRRMLGECGTKFSFAVDIAICNIGWWKYSNGAFGISAGCGGNIGPLTVAGSLEMDTCDSKVKGCVSLGIGLSKTNWLVKKLGIALNIDIASVCVGYNYNDKIFFVEGTLTFNIIVFKVELSAELDFSACCVWIASVTLEASIGVSFFNIWITVGSIDIVSDVYLKGSADEQEETKNPIANNLVGQWLTVGAGNWGNWEQQSYPCGKFFYNDTSGKMEVVAMPMNSYMLRFEADQRSGDDTALNGISMGCLNGVANQVEDGDGGDWTPGASCPTGGYFVGAKMRIEPDQRSGDDTAANSIVFTCSNQRGTDTNAYSGLWGTWNSYTYCPGESYICGIQVRVEGQQGSGDDTALNGMRIGCCSFPSSNETAVMAQGMIYTGTNSGKSCLDISNNNQVAGTSIQQRTCVNTTGQYFTVSSTPIGAYTITAIPSGLCLAAKDSASSDGTRIVLATCTTASNQLFAITPYGDGTYTLSPTHASSKCLDVSGGTGSDGSAIQVFTLGLPTRQTTDTMGTGTTTGKCVDIKGGVQAAGTYIQQYTCNKSPAQDWIIVTAGTNVYQIKSSSDFCLTAQNAGTSNGTRITIETCVSGAKHQLWKASAGYQGGVALSPFHKTNMCLDINNASSANEAAVQCNGTKAQTFTTTLPVI</sequence>
<dbReference type="InterPro" id="IPR035992">
    <property type="entry name" value="Ricin_B-like_lectins"/>
</dbReference>
<feature type="region of interest" description="Disordered" evidence="1">
    <location>
        <begin position="296"/>
        <end position="333"/>
    </location>
</feature>
<name>A0A150G0L0_GONPE</name>
<keyword evidence="5" id="KW-1185">Reference proteome</keyword>
<dbReference type="PROSITE" id="PS50231">
    <property type="entry name" value="RICIN_B_LECTIN"/>
    <property type="match status" value="1"/>
</dbReference>
<feature type="transmembrane region" description="Helical" evidence="2">
    <location>
        <begin position="62"/>
        <end position="88"/>
    </location>
</feature>
<evidence type="ECO:0000313" key="4">
    <source>
        <dbReference type="EMBL" id="KXZ43367.1"/>
    </source>
</evidence>
<dbReference type="SUPFAM" id="SSF51092">
    <property type="entry name" value="Vitelline membrane outer protein-I (VMO-I)"/>
    <property type="match status" value="1"/>
</dbReference>
<dbReference type="InterPro" id="IPR005515">
    <property type="entry name" value="VOMI"/>
</dbReference>
<dbReference type="OrthoDB" id="528822at2759"/>
<dbReference type="Gene3D" id="2.100.10.20">
    <property type="entry name" value="Vitelline membrane outer layer protein I (VOMI)"/>
    <property type="match status" value="1"/>
</dbReference>
<dbReference type="Pfam" id="PF03762">
    <property type="entry name" value="VOMI"/>
    <property type="match status" value="1"/>
</dbReference>
<reference evidence="5" key="1">
    <citation type="journal article" date="2016" name="Nat. Commun.">
        <title>The Gonium pectorale genome demonstrates co-option of cell cycle regulation during the evolution of multicellularity.</title>
        <authorList>
            <person name="Hanschen E.R."/>
            <person name="Marriage T.N."/>
            <person name="Ferris P.J."/>
            <person name="Hamaji T."/>
            <person name="Toyoda A."/>
            <person name="Fujiyama A."/>
            <person name="Neme R."/>
            <person name="Noguchi H."/>
            <person name="Minakuchi Y."/>
            <person name="Suzuki M."/>
            <person name="Kawai-Toyooka H."/>
            <person name="Smith D.R."/>
            <person name="Sparks H."/>
            <person name="Anderson J."/>
            <person name="Bakaric R."/>
            <person name="Luria V."/>
            <person name="Karger A."/>
            <person name="Kirschner M.W."/>
            <person name="Durand P.M."/>
            <person name="Michod R.E."/>
            <person name="Nozaki H."/>
            <person name="Olson B.J."/>
        </authorList>
    </citation>
    <scope>NUCLEOTIDE SEQUENCE [LARGE SCALE GENOMIC DNA]</scope>
    <source>
        <strain evidence="5">NIES-2863</strain>
    </source>
</reference>
<accession>A0A150G0L0</accession>
<dbReference type="InterPro" id="IPR018247">
    <property type="entry name" value="EF_Hand_1_Ca_BS"/>
</dbReference>
<keyword evidence="2" id="KW-0812">Transmembrane</keyword>
<dbReference type="Pfam" id="PF00652">
    <property type="entry name" value="Ricin_B_lectin"/>
    <property type="match status" value="1"/>
</dbReference>
<dbReference type="PROSITE" id="PS00018">
    <property type="entry name" value="EF_HAND_1"/>
    <property type="match status" value="1"/>
</dbReference>
<dbReference type="Pfam" id="PF14200">
    <property type="entry name" value="RicinB_lectin_2"/>
    <property type="match status" value="1"/>
</dbReference>
<evidence type="ECO:0000313" key="5">
    <source>
        <dbReference type="Proteomes" id="UP000075714"/>
    </source>
</evidence>
<dbReference type="InterPro" id="IPR000772">
    <property type="entry name" value="Ricin_B_lectin"/>
</dbReference>
<dbReference type="CDD" id="cd00161">
    <property type="entry name" value="beta-trefoil_Ricin-like"/>
    <property type="match status" value="1"/>
</dbReference>
<dbReference type="GO" id="GO:0005509">
    <property type="term" value="F:calcium ion binding"/>
    <property type="evidence" value="ECO:0007669"/>
    <property type="project" value="InterPro"/>
</dbReference>
<feature type="domain" description="EF-hand" evidence="3">
    <location>
        <begin position="21"/>
        <end position="56"/>
    </location>
</feature>
<dbReference type="STRING" id="33097.A0A150G0L0"/>
<dbReference type="PROSITE" id="PS50222">
    <property type="entry name" value="EF_HAND_2"/>
    <property type="match status" value="1"/>
</dbReference>